<dbReference type="PANTHER" id="PTHR38780">
    <property type="entry name" value="PROTEIN TUSC"/>
    <property type="match status" value="1"/>
</dbReference>
<evidence type="ECO:0000313" key="3">
    <source>
        <dbReference type="Proteomes" id="UP000001317"/>
    </source>
</evidence>
<dbReference type="NCBIfam" id="NF001238">
    <property type="entry name" value="PRK00211.1"/>
    <property type="match status" value="1"/>
</dbReference>
<dbReference type="SUPFAM" id="SSF75169">
    <property type="entry name" value="DsrEFH-like"/>
    <property type="match status" value="1"/>
</dbReference>
<dbReference type="KEGG" id="shl:Shal_2081"/>
<dbReference type="Proteomes" id="UP000001317">
    <property type="component" value="Chromosome"/>
</dbReference>
<accession>B0TTS2</accession>
<dbReference type="InterPro" id="IPR003787">
    <property type="entry name" value="Sulphur_relay_DsrE/F-like"/>
</dbReference>
<dbReference type="NCBIfam" id="TIGR03010">
    <property type="entry name" value="sulf_tusC_dsrF"/>
    <property type="match status" value="1"/>
</dbReference>
<comment type="similarity">
    <text evidence="1">Belongs to the DsrF/TusC family.</text>
</comment>
<dbReference type="STRING" id="458817.Shal_2081"/>
<sequence>MKKLCIIFRQAPHGTAHGREGLDLSLLSASFEQEVSLIFTDEGLLTLLKNQDPESIGCKDYIATLGALSLYDIDTVLVCQESMQELGLLEANFRIAVSMATATEISTHLASVDEVIVF</sequence>
<dbReference type="RefSeq" id="WP_012277170.1">
    <property type="nucleotide sequence ID" value="NC_010334.1"/>
</dbReference>
<dbReference type="PANTHER" id="PTHR38780:SF1">
    <property type="entry name" value="PROTEIN TUSC"/>
    <property type="match status" value="1"/>
</dbReference>
<reference evidence="2" key="1">
    <citation type="submission" date="2008-01" db="EMBL/GenBank/DDBJ databases">
        <title>Complete sequence of Shewanella halifaxensis HAW-EB4.</title>
        <authorList>
            <consortium name="US DOE Joint Genome Institute"/>
            <person name="Copeland A."/>
            <person name="Lucas S."/>
            <person name="Lapidus A."/>
            <person name="Glavina del Rio T."/>
            <person name="Dalin E."/>
            <person name="Tice H."/>
            <person name="Bruce D."/>
            <person name="Goodwin L."/>
            <person name="Pitluck S."/>
            <person name="Sims D."/>
            <person name="Brettin T."/>
            <person name="Detter J.C."/>
            <person name="Han C."/>
            <person name="Kuske C.R."/>
            <person name="Schmutz J."/>
            <person name="Larimer F."/>
            <person name="Land M."/>
            <person name="Hauser L."/>
            <person name="Kyrpides N."/>
            <person name="Kim E."/>
            <person name="Zhao J.-S."/>
            <person name="Richardson P."/>
        </authorList>
    </citation>
    <scope>NUCLEOTIDE SEQUENCE [LARGE SCALE GENOMIC DNA]</scope>
    <source>
        <strain evidence="2">HAW-EB4</strain>
    </source>
</reference>
<evidence type="ECO:0000256" key="1">
    <source>
        <dbReference type="ARBA" id="ARBA00005996"/>
    </source>
</evidence>
<dbReference type="HOGENOM" id="CLU_155943_1_0_6"/>
<evidence type="ECO:0000313" key="2">
    <source>
        <dbReference type="EMBL" id="ABZ76640.1"/>
    </source>
</evidence>
<dbReference type="InterPro" id="IPR027396">
    <property type="entry name" value="DsrEFH-like"/>
</dbReference>
<dbReference type="eggNOG" id="COG2923">
    <property type="taxonomic scope" value="Bacteria"/>
</dbReference>
<dbReference type="AlphaFoldDB" id="B0TTS2"/>
<gene>
    <name evidence="2" type="ordered locus">Shal_2081</name>
</gene>
<organism evidence="2 3">
    <name type="scientific">Shewanella halifaxensis (strain HAW-EB4)</name>
    <dbReference type="NCBI Taxonomy" id="458817"/>
    <lineage>
        <taxon>Bacteria</taxon>
        <taxon>Pseudomonadati</taxon>
        <taxon>Pseudomonadota</taxon>
        <taxon>Gammaproteobacteria</taxon>
        <taxon>Alteromonadales</taxon>
        <taxon>Shewanellaceae</taxon>
        <taxon>Shewanella</taxon>
    </lineage>
</organism>
<keyword evidence="3" id="KW-1185">Reference proteome</keyword>
<dbReference type="InterPro" id="IPR017462">
    <property type="entry name" value="Sulphur_relay_TusC/DsrF"/>
</dbReference>
<dbReference type="OrthoDB" id="9789418at2"/>
<protein>
    <submittedName>
        <fullName evidence="2">DsrE family protein</fullName>
    </submittedName>
</protein>
<dbReference type="Gene3D" id="3.40.1260.10">
    <property type="entry name" value="DsrEFH-like"/>
    <property type="match status" value="1"/>
</dbReference>
<dbReference type="EMBL" id="CP000931">
    <property type="protein sequence ID" value="ABZ76640.1"/>
    <property type="molecule type" value="Genomic_DNA"/>
</dbReference>
<name>B0TTS2_SHEHH</name>
<proteinExistence type="inferred from homology"/>
<dbReference type="Pfam" id="PF02635">
    <property type="entry name" value="DsrE"/>
    <property type="match status" value="1"/>
</dbReference>